<feature type="domain" description="Peptidase M16 C-terminal" evidence="1">
    <location>
        <begin position="185"/>
        <end position="360"/>
    </location>
</feature>
<protein>
    <submittedName>
        <fullName evidence="2">Putative inactive metalloprotease YmfF</fullName>
    </submittedName>
</protein>
<keyword evidence="3" id="KW-1185">Reference proteome</keyword>
<reference evidence="2" key="1">
    <citation type="journal article" date="2013" name="Int. J. Syst. Evol. Microbiol.">
        <title>Polycladomyces abyssicola gen. nov., sp. nov., a thermophilic filamentous bacterium isolated from hemipelagic sediment.</title>
        <authorList>
            <person name="Tsubouchi T."/>
            <person name="Shimane Y."/>
            <person name="Mori K."/>
            <person name="Usui K."/>
            <person name="Hiraki T."/>
            <person name="Tame A."/>
            <person name="Uematsu K."/>
            <person name="Maruyama T."/>
            <person name="Hatada Y."/>
        </authorList>
    </citation>
    <scope>NUCLEOTIDE SEQUENCE</scope>
    <source>
        <strain evidence="2">JIR-001</strain>
    </source>
</reference>
<dbReference type="InterPro" id="IPR050361">
    <property type="entry name" value="MPP/UQCRC_Complex"/>
</dbReference>
<organism evidence="2 3">
    <name type="scientific">Polycladomyces abyssicola</name>
    <dbReference type="NCBI Taxonomy" id="1125966"/>
    <lineage>
        <taxon>Bacteria</taxon>
        <taxon>Bacillati</taxon>
        <taxon>Bacillota</taxon>
        <taxon>Bacilli</taxon>
        <taxon>Bacillales</taxon>
        <taxon>Thermoactinomycetaceae</taxon>
        <taxon>Polycladomyces</taxon>
    </lineage>
</organism>
<dbReference type="SUPFAM" id="SSF63411">
    <property type="entry name" value="LuxS/MPP-like metallohydrolase"/>
    <property type="match status" value="2"/>
</dbReference>
<dbReference type="InterPro" id="IPR011249">
    <property type="entry name" value="Metalloenz_LuxS/M16"/>
</dbReference>
<sequence>MSYAQFQSIPVGNLRVHVCATDKFKTNTLSAMIQQELSPQNVTKTALLPQVLQRGTETYPTTLQLKQRLEELYGANLFADVYKRGERHVLQVGLEIANEQYLRASASLLEEGVAFLSEVLLRPVTENGGFKESYVAAEKKNLKQKIESLKDDKIRYAAQRCIEEMCAGEPYSLFTYGRSEDLDHIDAQSLYTYYRDLIRHRPIDLFFVGNVSVDEVVRLVERHFPTDQTERVPVETGEVRHTVREVKEVVDRLDVKQGKLNLGCRTQVSIHDEDYVALMMYNGILGGFPHSKLFVNVREKASLAYYASSRLESHKGIMTIQSGIEIANYQQAVDIIRKQLDAMRQGDINDVELEQTRATLINQLRERQDRSYDLIDAEYHSILSGKPRPLEQLVEDLKQVTKADVQRVAEKVQLDTIYFLRDKGEVTADAAN</sequence>
<accession>A0A8D5UH12</accession>
<keyword evidence="2" id="KW-0378">Hydrolase</keyword>
<dbReference type="NCBIfam" id="NF047422">
    <property type="entry name" value="YfmF_fam"/>
    <property type="match status" value="1"/>
</dbReference>
<dbReference type="PANTHER" id="PTHR11851">
    <property type="entry name" value="METALLOPROTEASE"/>
    <property type="match status" value="1"/>
</dbReference>
<reference evidence="2" key="2">
    <citation type="journal article" date="2021" name="Microbiol. Resour. Announc.">
        <title>Complete Genome Sequence of Polycladomyces abyssicola JIR-001T, Isolated from Hemipelagic Sediment in Deep Seawater.</title>
        <authorList>
            <person name="Tsubouchi T."/>
            <person name="Kaneko Y."/>
        </authorList>
    </citation>
    <scope>NUCLEOTIDE SEQUENCE</scope>
    <source>
        <strain evidence="2">JIR-001</strain>
    </source>
</reference>
<dbReference type="Pfam" id="PF05193">
    <property type="entry name" value="Peptidase_M16_C"/>
    <property type="match status" value="1"/>
</dbReference>
<keyword evidence="2" id="KW-0482">Metalloprotease</keyword>
<proteinExistence type="predicted"/>
<evidence type="ECO:0000313" key="2">
    <source>
        <dbReference type="EMBL" id="BCU82028.1"/>
    </source>
</evidence>
<evidence type="ECO:0000313" key="3">
    <source>
        <dbReference type="Proteomes" id="UP000677436"/>
    </source>
</evidence>
<keyword evidence="2" id="KW-0645">Protease</keyword>
<evidence type="ECO:0000259" key="1">
    <source>
        <dbReference type="Pfam" id="PF05193"/>
    </source>
</evidence>
<dbReference type="Gene3D" id="3.30.830.10">
    <property type="entry name" value="Metalloenzyme, LuxS/M16 peptidase-like"/>
    <property type="match status" value="2"/>
</dbReference>
<dbReference type="GO" id="GO:0046872">
    <property type="term" value="F:metal ion binding"/>
    <property type="evidence" value="ECO:0007669"/>
    <property type="project" value="InterPro"/>
</dbReference>
<dbReference type="Proteomes" id="UP000677436">
    <property type="component" value="Chromosome"/>
</dbReference>
<dbReference type="RefSeq" id="WP_212772420.1">
    <property type="nucleotide sequence ID" value="NZ_AP024601.1"/>
</dbReference>
<dbReference type="KEGG" id="pabs:JIR001_18110"/>
<dbReference type="GO" id="GO:0008237">
    <property type="term" value="F:metallopeptidase activity"/>
    <property type="evidence" value="ECO:0007669"/>
    <property type="project" value="UniProtKB-KW"/>
</dbReference>
<name>A0A8D5UH12_9BACL</name>
<gene>
    <name evidence="2" type="primary">ymfF</name>
    <name evidence="2" type="ORF">JIR001_18110</name>
</gene>
<dbReference type="AlphaFoldDB" id="A0A8D5UH12"/>
<dbReference type="EMBL" id="AP024601">
    <property type="protein sequence ID" value="BCU82028.1"/>
    <property type="molecule type" value="Genomic_DNA"/>
</dbReference>
<dbReference type="InterPro" id="IPR007863">
    <property type="entry name" value="Peptidase_M16_C"/>
</dbReference>
<dbReference type="PANTHER" id="PTHR11851:SF186">
    <property type="entry name" value="INACTIVE METALLOPROTEASE YMFF-RELATED"/>
    <property type="match status" value="1"/>
</dbReference>